<evidence type="ECO:0000256" key="13">
    <source>
        <dbReference type="ARBA" id="ARBA00023002"/>
    </source>
</evidence>
<evidence type="ECO:0000256" key="3">
    <source>
        <dbReference type="ARBA" id="ARBA00010651"/>
    </source>
</evidence>
<evidence type="ECO:0000256" key="6">
    <source>
        <dbReference type="ARBA" id="ARBA00022475"/>
    </source>
</evidence>
<dbReference type="InterPro" id="IPR036922">
    <property type="entry name" value="Rieske_2Fe-2S_sf"/>
</dbReference>
<keyword evidence="11" id="KW-0249">Electron transport</keyword>
<feature type="domain" description="Rieske" evidence="22">
    <location>
        <begin position="285"/>
        <end position="351"/>
    </location>
</feature>
<evidence type="ECO:0000256" key="16">
    <source>
        <dbReference type="ARBA" id="ARBA00023136"/>
    </source>
</evidence>
<keyword evidence="5" id="KW-0813">Transport</keyword>
<keyword evidence="9" id="KW-0001">2Fe-2S</keyword>
<comment type="subcellular location">
    <subcellularLocation>
        <location evidence="2">Cell membrane</location>
        <topology evidence="2">Multi-pass membrane protein</topology>
    </subcellularLocation>
</comment>
<evidence type="ECO:0000256" key="21">
    <source>
        <dbReference type="SAM" id="Phobius"/>
    </source>
</evidence>
<reference evidence="23 24" key="1">
    <citation type="journal article" date="2019" name="Int. J. Syst. Evol. Microbiol.">
        <title>The Global Catalogue of Microorganisms (GCM) 10K type strain sequencing project: providing services to taxonomists for standard genome sequencing and annotation.</title>
        <authorList>
            <consortium name="The Broad Institute Genomics Platform"/>
            <consortium name="The Broad Institute Genome Sequencing Center for Infectious Disease"/>
            <person name="Wu L."/>
            <person name="Ma J."/>
        </authorList>
    </citation>
    <scope>NUCLEOTIDE SEQUENCE [LARGE SCALE GENOMIC DNA]</scope>
    <source>
        <strain evidence="23 24">JCM 14718</strain>
    </source>
</reference>
<keyword evidence="13" id="KW-0560">Oxidoreductase</keyword>
<accession>A0ABN2IFD4</accession>
<keyword evidence="14" id="KW-0408">Iron</keyword>
<feature type="transmembrane region" description="Helical" evidence="21">
    <location>
        <begin position="112"/>
        <end position="135"/>
    </location>
</feature>
<dbReference type="PANTHER" id="PTHR10134">
    <property type="entry name" value="CYTOCHROME B-C1 COMPLEX SUBUNIT RIESKE, MITOCHONDRIAL"/>
    <property type="match status" value="1"/>
</dbReference>
<evidence type="ECO:0000256" key="12">
    <source>
        <dbReference type="ARBA" id="ARBA00022989"/>
    </source>
</evidence>
<feature type="transmembrane region" description="Helical" evidence="21">
    <location>
        <begin position="77"/>
        <end position="100"/>
    </location>
</feature>
<dbReference type="CDD" id="cd03467">
    <property type="entry name" value="Rieske"/>
    <property type="match status" value="1"/>
</dbReference>
<gene>
    <name evidence="23" type="ORF">GCM10009765_61530</name>
</gene>
<evidence type="ECO:0000256" key="14">
    <source>
        <dbReference type="ARBA" id="ARBA00023004"/>
    </source>
</evidence>
<dbReference type="InterPro" id="IPR017941">
    <property type="entry name" value="Rieske_2Fe-2S"/>
</dbReference>
<protein>
    <recommendedName>
        <fullName evidence="4">Cytochrome bc1 complex Rieske iron-sulfur subunit</fullName>
    </recommendedName>
    <alternativeName>
        <fullName evidence="18">Cytochrome bc1 reductase complex subunit QcrA</fullName>
    </alternativeName>
    <alternativeName>
        <fullName evidence="19">Rieske iron-sulfur protein</fullName>
    </alternativeName>
</protein>
<keyword evidence="8 21" id="KW-0812">Transmembrane</keyword>
<evidence type="ECO:0000256" key="15">
    <source>
        <dbReference type="ARBA" id="ARBA00023014"/>
    </source>
</evidence>
<evidence type="ECO:0000256" key="2">
    <source>
        <dbReference type="ARBA" id="ARBA00004651"/>
    </source>
</evidence>
<dbReference type="Gene3D" id="2.102.10.10">
    <property type="entry name" value="Rieske [2Fe-2S] iron-sulphur domain"/>
    <property type="match status" value="1"/>
</dbReference>
<evidence type="ECO:0000256" key="5">
    <source>
        <dbReference type="ARBA" id="ARBA00022448"/>
    </source>
</evidence>
<evidence type="ECO:0000256" key="8">
    <source>
        <dbReference type="ARBA" id="ARBA00022692"/>
    </source>
</evidence>
<evidence type="ECO:0000256" key="9">
    <source>
        <dbReference type="ARBA" id="ARBA00022714"/>
    </source>
</evidence>
<evidence type="ECO:0000256" key="19">
    <source>
        <dbReference type="ARBA" id="ARBA00032409"/>
    </source>
</evidence>
<evidence type="ECO:0000256" key="11">
    <source>
        <dbReference type="ARBA" id="ARBA00022982"/>
    </source>
</evidence>
<dbReference type="Proteomes" id="UP001500618">
    <property type="component" value="Unassembled WGS sequence"/>
</dbReference>
<dbReference type="RefSeq" id="WP_344313760.1">
    <property type="nucleotide sequence ID" value="NZ_BAAANY010000029.1"/>
</dbReference>
<evidence type="ECO:0000256" key="18">
    <source>
        <dbReference type="ARBA" id="ARBA00029586"/>
    </source>
</evidence>
<dbReference type="PROSITE" id="PS51296">
    <property type="entry name" value="RIESKE"/>
    <property type="match status" value="1"/>
</dbReference>
<dbReference type="EMBL" id="BAAANY010000029">
    <property type="protein sequence ID" value="GAA1703996.1"/>
    <property type="molecule type" value="Genomic_DNA"/>
</dbReference>
<dbReference type="Pfam" id="PF00355">
    <property type="entry name" value="Rieske"/>
    <property type="match status" value="1"/>
</dbReference>
<keyword evidence="24" id="KW-1185">Reference proteome</keyword>
<evidence type="ECO:0000313" key="23">
    <source>
        <dbReference type="EMBL" id="GAA1703996.1"/>
    </source>
</evidence>
<dbReference type="SUPFAM" id="SSF50022">
    <property type="entry name" value="ISP domain"/>
    <property type="match status" value="1"/>
</dbReference>
<evidence type="ECO:0000256" key="10">
    <source>
        <dbReference type="ARBA" id="ARBA00022723"/>
    </source>
</evidence>
<evidence type="ECO:0000313" key="24">
    <source>
        <dbReference type="Proteomes" id="UP001500618"/>
    </source>
</evidence>
<feature type="transmembrane region" description="Helical" evidence="21">
    <location>
        <begin position="182"/>
        <end position="204"/>
    </location>
</feature>
<evidence type="ECO:0000256" key="4">
    <source>
        <dbReference type="ARBA" id="ARBA00015816"/>
    </source>
</evidence>
<proteinExistence type="inferred from homology"/>
<feature type="region of interest" description="Disordered" evidence="20">
    <location>
        <begin position="1"/>
        <end position="26"/>
    </location>
</feature>
<keyword evidence="12 21" id="KW-1133">Transmembrane helix</keyword>
<evidence type="ECO:0000256" key="1">
    <source>
        <dbReference type="ARBA" id="ARBA00002494"/>
    </source>
</evidence>
<keyword evidence="17" id="KW-1015">Disulfide bond</keyword>
<evidence type="ECO:0000256" key="17">
    <source>
        <dbReference type="ARBA" id="ARBA00023157"/>
    </source>
</evidence>
<keyword evidence="16 21" id="KW-0472">Membrane</keyword>
<dbReference type="InterPro" id="IPR014349">
    <property type="entry name" value="Rieske_Fe-S_prot"/>
</dbReference>
<sequence>MTTQDHSTAHEPATANGVTPAYPMPGKDPYVDANDPEADQFDLVREGARRDGVELVHYAPRFPVPGTKREKRVERTIAFMFGLSGLFGLAFLVVYIWWPYDYQLGVNIAKLYTPMLGITLGFALFFVGAAVITFAKKLLPEEVAVQDRHDGASPDDERRLTGATLLQTFDDTGIKRRPMLKAAIAIGAAPLGLAIAAPLVGALITNPGKDPITTAWKEGIRLVRDDGTPIQPGDMHTGSIETVFPGIPDGNTNKYADSPTLLIHMRPEDAAKVKVQPGYETAHYGDYFAYSKICTHAGCPASLYEQQTQRLLCPCHQSQFDLLESCKPVFGPASRRLPQLPIKLDSAGYFVAQSDYRVPIGPALWEHPDNDK</sequence>
<name>A0ABN2IFD4_9ACTN</name>
<keyword evidence="6" id="KW-1003">Cell membrane</keyword>
<dbReference type="Pfam" id="PF19297">
    <property type="entry name" value="QcrA_N"/>
    <property type="match status" value="1"/>
</dbReference>
<comment type="caution">
    <text evidence="23">The sequence shown here is derived from an EMBL/GenBank/DDBJ whole genome shotgun (WGS) entry which is preliminary data.</text>
</comment>
<evidence type="ECO:0000256" key="20">
    <source>
        <dbReference type="SAM" id="MobiDB-lite"/>
    </source>
</evidence>
<comment type="function">
    <text evidence="1">Iron-sulfur subunit of the cytochrome bc1 complex, an essential component of the respiratory electron transport chain required for ATP synthesis. The bc1 complex catalyzes the oxidation of menaquinol and the reduction of cytochrome c in the respiratory chain. The bc1 complex operates through a Q-cycle mechanism that couples electron transfer to generation of the proton gradient that drives ATP synthesis.</text>
</comment>
<keyword evidence="7" id="KW-0679">Respiratory chain</keyword>
<organism evidence="23 24">
    <name type="scientific">Fodinicola feengrottensis</name>
    <dbReference type="NCBI Taxonomy" id="435914"/>
    <lineage>
        <taxon>Bacteria</taxon>
        <taxon>Bacillati</taxon>
        <taxon>Actinomycetota</taxon>
        <taxon>Actinomycetes</taxon>
        <taxon>Mycobacteriales</taxon>
        <taxon>Fodinicola</taxon>
    </lineage>
</organism>
<keyword evidence="10" id="KW-0479">Metal-binding</keyword>
<keyword evidence="15" id="KW-0411">Iron-sulfur</keyword>
<evidence type="ECO:0000259" key="22">
    <source>
        <dbReference type="PROSITE" id="PS51296"/>
    </source>
</evidence>
<evidence type="ECO:0000256" key="7">
    <source>
        <dbReference type="ARBA" id="ARBA00022660"/>
    </source>
</evidence>
<dbReference type="InterPro" id="IPR045603">
    <property type="entry name" value="QcrA_N"/>
</dbReference>
<comment type="similarity">
    <text evidence="3">Belongs to the Rieske iron-sulfur protein family.</text>
</comment>